<dbReference type="GO" id="GO:0046872">
    <property type="term" value="F:metal ion binding"/>
    <property type="evidence" value="ECO:0007669"/>
    <property type="project" value="UniProtKB-KW"/>
</dbReference>
<keyword evidence="4" id="KW-0479">Metal-binding</keyword>
<dbReference type="GO" id="GO:0017136">
    <property type="term" value="F:histone deacetylase activity, NAD-dependent"/>
    <property type="evidence" value="ECO:0007669"/>
    <property type="project" value="TreeGrafter"/>
</dbReference>
<dbReference type="InterPro" id="IPR003000">
    <property type="entry name" value="Sirtuin"/>
</dbReference>
<keyword evidence="4" id="KW-0862">Zinc</keyword>
<dbReference type="PANTHER" id="PTHR11085:SF4">
    <property type="entry name" value="NAD-DEPENDENT PROTEIN DEACYLASE"/>
    <property type="match status" value="1"/>
</dbReference>
<dbReference type="AlphaFoldDB" id="A0A4R0JUA1"/>
<protein>
    <recommendedName>
        <fullName evidence="1">protein acetyllysine N-acetyltransferase</fullName>
        <ecNumber evidence="1">2.3.1.286</ecNumber>
    </recommendedName>
</protein>
<keyword evidence="3" id="KW-0520">NAD</keyword>
<evidence type="ECO:0000256" key="4">
    <source>
        <dbReference type="PROSITE-ProRule" id="PRU00236"/>
    </source>
</evidence>
<feature type="binding site" evidence="4">
    <location>
        <position position="132"/>
    </location>
    <ligand>
        <name>Zn(2+)</name>
        <dbReference type="ChEBI" id="CHEBI:29105"/>
    </ligand>
</feature>
<evidence type="ECO:0000313" key="6">
    <source>
        <dbReference type="EMBL" id="TCC50180.1"/>
    </source>
</evidence>
<keyword evidence="2" id="KW-0808">Transferase</keyword>
<keyword evidence="7" id="KW-1185">Reference proteome</keyword>
<dbReference type="SUPFAM" id="SSF52467">
    <property type="entry name" value="DHS-like NAD/FAD-binding domain"/>
    <property type="match status" value="1"/>
</dbReference>
<sequence length="252" mass="26896">MEGSTFDCVIDRLIDAERIAVLTGAGISTASGIPDFRGPQGVWTKNPAAQAMFDIDEYVASRAVRVEAWKHRLAVPVWTMEPNPGHLALVELERQGRLTGLITQNVDGLHQKAGSSPDLVHELHGTVRFVDCLGCGRRIPMADVLLRLDAGDEDPACEVCGGILKSATVSFGQSLDRRVLDAAVAATEAADVFLAVGTSLQVYPAAGLCDIALNAGKPLLILNAEPTPYDDQATTVLHTPIESTLPRLVIRP</sequence>
<dbReference type="PANTHER" id="PTHR11085">
    <property type="entry name" value="NAD-DEPENDENT PROTEIN DEACYLASE SIRTUIN-5, MITOCHONDRIAL-RELATED"/>
    <property type="match status" value="1"/>
</dbReference>
<dbReference type="Pfam" id="PF02146">
    <property type="entry name" value="SIR2"/>
    <property type="match status" value="1"/>
</dbReference>
<name>A0A4R0JUA1_9ACTN</name>
<feature type="active site" description="Proton acceptor" evidence="4">
    <location>
        <position position="124"/>
    </location>
</feature>
<dbReference type="EMBL" id="SJKD01000003">
    <property type="protein sequence ID" value="TCC50180.1"/>
    <property type="molecule type" value="Genomic_DNA"/>
</dbReference>
<dbReference type="Gene3D" id="3.30.1600.10">
    <property type="entry name" value="SIR2/SIRT2 'Small Domain"/>
    <property type="match status" value="1"/>
</dbReference>
<evidence type="ECO:0000256" key="2">
    <source>
        <dbReference type="ARBA" id="ARBA00022679"/>
    </source>
</evidence>
<accession>A0A4R0JUA1</accession>
<dbReference type="Proteomes" id="UP000293342">
    <property type="component" value="Unassembled WGS sequence"/>
</dbReference>
<comment type="caution">
    <text evidence="6">The sequence shown here is derived from an EMBL/GenBank/DDBJ whole genome shotgun (WGS) entry which is preliminary data.</text>
</comment>
<dbReference type="InterPro" id="IPR050134">
    <property type="entry name" value="NAD-dep_sirtuin_deacylases"/>
</dbReference>
<dbReference type="InterPro" id="IPR026590">
    <property type="entry name" value="Ssirtuin_cat_dom"/>
</dbReference>
<evidence type="ECO:0000313" key="7">
    <source>
        <dbReference type="Proteomes" id="UP000293342"/>
    </source>
</evidence>
<evidence type="ECO:0000256" key="3">
    <source>
        <dbReference type="ARBA" id="ARBA00023027"/>
    </source>
</evidence>
<dbReference type="InterPro" id="IPR026591">
    <property type="entry name" value="Sirtuin_cat_small_dom_sf"/>
</dbReference>
<feature type="binding site" evidence="4">
    <location>
        <position position="157"/>
    </location>
    <ligand>
        <name>Zn(2+)</name>
        <dbReference type="ChEBI" id="CHEBI:29105"/>
    </ligand>
</feature>
<feature type="domain" description="Deacetylase sirtuin-type" evidence="5">
    <location>
        <begin position="1"/>
        <end position="252"/>
    </location>
</feature>
<dbReference type="GO" id="GO:0070403">
    <property type="term" value="F:NAD+ binding"/>
    <property type="evidence" value="ECO:0007669"/>
    <property type="project" value="InterPro"/>
</dbReference>
<dbReference type="EC" id="2.3.1.286" evidence="1"/>
<dbReference type="PROSITE" id="PS50305">
    <property type="entry name" value="SIRTUIN"/>
    <property type="match status" value="1"/>
</dbReference>
<dbReference type="CDD" id="cd01407">
    <property type="entry name" value="SIR2-fam"/>
    <property type="match status" value="1"/>
</dbReference>
<evidence type="ECO:0000259" key="5">
    <source>
        <dbReference type="PROSITE" id="PS50305"/>
    </source>
</evidence>
<dbReference type="InterPro" id="IPR029035">
    <property type="entry name" value="DHS-like_NAD/FAD-binding_dom"/>
</dbReference>
<dbReference type="Gene3D" id="3.40.50.1220">
    <property type="entry name" value="TPP-binding domain"/>
    <property type="match status" value="1"/>
</dbReference>
<dbReference type="OrthoDB" id="9800582at2"/>
<proteinExistence type="predicted"/>
<reference evidence="6 7" key="1">
    <citation type="submission" date="2019-02" db="EMBL/GenBank/DDBJ databases">
        <title>Kribbella capetownensis sp. nov. and Kribbella speibonae sp. nov., isolated from soil.</title>
        <authorList>
            <person name="Curtis S.M."/>
            <person name="Norton I."/>
            <person name="Everest G.J."/>
            <person name="Meyers P.R."/>
        </authorList>
    </citation>
    <scope>NUCLEOTIDE SEQUENCE [LARGE SCALE GENOMIC DNA]</scope>
    <source>
        <strain evidence="6 7">YM53</strain>
    </source>
</reference>
<organism evidence="6 7">
    <name type="scientific">Kribbella capetownensis</name>
    <dbReference type="NCBI Taxonomy" id="1572659"/>
    <lineage>
        <taxon>Bacteria</taxon>
        <taxon>Bacillati</taxon>
        <taxon>Actinomycetota</taxon>
        <taxon>Actinomycetes</taxon>
        <taxon>Propionibacteriales</taxon>
        <taxon>Kribbellaceae</taxon>
        <taxon>Kribbella</taxon>
    </lineage>
</organism>
<feature type="binding site" evidence="4">
    <location>
        <position position="160"/>
    </location>
    <ligand>
        <name>Zn(2+)</name>
        <dbReference type="ChEBI" id="CHEBI:29105"/>
    </ligand>
</feature>
<feature type="binding site" evidence="4">
    <location>
        <position position="135"/>
    </location>
    <ligand>
        <name>Zn(2+)</name>
        <dbReference type="ChEBI" id="CHEBI:29105"/>
    </ligand>
</feature>
<evidence type="ECO:0000256" key="1">
    <source>
        <dbReference type="ARBA" id="ARBA00012928"/>
    </source>
</evidence>
<gene>
    <name evidence="6" type="ORF">E0H75_18085</name>
</gene>